<dbReference type="AlphaFoldDB" id="A0AAN0JEN2"/>
<proteinExistence type="predicted"/>
<keyword evidence="2" id="KW-1185">Reference proteome</keyword>
<dbReference type="RefSeq" id="XP_019855138.1">
    <property type="nucleotide sequence ID" value="XM_019999579.1"/>
</dbReference>
<accession>A0AAN0JEN2</accession>
<evidence type="ECO:0000313" key="2">
    <source>
        <dbReference type="Proteomes" id="UP000007879"/>
    </source>
</evidence>
<dbReference type="GeneID" id="109584017"/>
<protein>
    <submittedName>
        <fullName evidence="1">Uncharacterized protein</fullName>
    </submittedName>
</protein>
<evidence type="ECO:0000313" key="1">
    <source>
        <dbReference type="EnsemblMetazoa" id="XP_019855138.1"/>
    </source>
</evidence>
<dbReference type="EnsemblMetazoa" id="XM_019999579.1">
    <property type="protein sequence ID" value="XP_019855138.1"/>
    <property type="gene ID" value="LOC109584017"/>
</dbReference>
<dbReference type="Proteomes" id="UP000007879">
    <property type="component" value="Unassembled WGS sequence"/>
</dbReference>
<organism evidence="1 2">
    <name type="scientific">Amphimedon queenslandica</name>
    <name type="common">Sponge</name>
    <dbReference type="NCBI Taxonomy" id="400682"/>
    <lineage>
        <taxon>Eukaryota</taxon>
        <taxon>Metazoa</taxon>
        <taxon>Porifera</taxon>
        <taxon>Demospongiae</taxon>
        <taxon>Heteroscleromorpha</taxon>
        <taxon>Haplosclerida</taxon>
        <taxon>Niphatidae</taxon>
        <taxon>Amphimedon</taxon>
    </lineage>
</organism>
<dbReference type="KEGG" id="aqu:109584017"/>
<sequence>MDTYFRLTDGILNVIKEQVEDEELQKLIDGYDRSKFFIPIGYVRHYKGTLQDLKTDVMKHSGIIEGELKVDDIIVDPIKSGYDLSSRQSMFYISTDGSIQQWTNEWKQPPPDIFPTAWRVFLTKRDKALVNKVKSGLTKVITGITGFGSVYEEGTDIDYIPDDNQ</sequence>
<reference evidence="2" key="1">
    <citation type="journal article" date="2010" name="Nature">
        <title>The Amphimedon queenslandica genome and the evolution of animal complexity.</title>
        <authorList>
            <person name="Srivastava M."/>
            <person name="Simakov O."/>
            <person name="Chapman J."/>
            <person name="Fahey B."/>
            <person name="Gauthier M.E."/>
            <person name="Mitros T."/>
            <person name="Richards G.S."/>
            <person name="Conaco C."/>
            <person name="Dacre M."/>
            <person name="Hellsten U."/>
            <person name="Larroux C."/>
            <person name="Putnam N.H."/>
            <person name="Stanke M."/>
            <person name="Adamska M."/>
            <person name="Darling A."/>
            <person name="Degnan S.M."/>
            <person name="Oakley T.H."/>
            <person name="Plachetzki D.C."/>
            <person name="Zhai Y."/>
            <person name="Adamski M."/>
            <person name="Calcino A."/>
            <person name="Cummins S.F."/>
            <person name="Goodstein D.M."/>
            <person name="Harris C."/>
            <person name="Jackson D.J."/>
            <person name="Leys S.P."/>
            <person name="Shu S."/>
            <person name="Woodcroft B.J."/>
            <person name="Vervoort M."/>
            <person name="Kosik K.S."/>
            <person name="Manning G."/>
            <person name="Degnan B.M."/>
            <person name="Rokhsar D.S."/>
        </authorList>
    </citation>
    <scope>NUCLEOTIDE SEQUENCE [LARGE SCALE GENOMIC DNA]</scope>
</reference>
<name>A0AAN0JEN2_AMPQE</name>
<reference evidence="1" key="2">
    <citation type="submission" date="2024-06" db="UniProtKB">
        <authorList>
            <consortium name="EnsemblMetazoa"/>
        </authorList>
    </citation>
    <scope>IDENTIFICATION</scope>
</reference>